<dbReference type="Proteomes" id="UP000770015">
    <property type="component" value="Unassembled WGS sequence"/>
</dbReference>
<feature type="region of interest" description="Disordered" evidence="1">
    <location>
        <begin position="1"/>
        <end position="97"/>
    </location>
</feature>
<gene>
    <name evidence="2" type="ORF">F5X68DRAFT_257632</name>
</gene>
<feature type="compositionally biased region" description="Acidic residues" evidence="1">
    <location>
        <begin position="28"/>
        <end position="41"/>
    </location>
</feature>
<feature type="compositionally biased region" description="Low complexity" evidence="1">
    <location>
        <begin position="87"/>
        <end position="97"/>
    </location>
</feature>
<proteinExistence type="predicted"/>
<name>A0A9P8VPR5_9PEZI</name>
<dbReference type="AlphaFoldDB" id="A0A9P8VPR5"/>
<reference evidence="2" key="1">
    <citation type="journal article" date="2021" name="Nat. Commun.">
        <title>Genetic determinants of endophytism in the Arabidopsis root mycobiome.</title>
        <authorList>
            <person name="Mesny F."/>
            <person name="Miyauchi S."/>
            <person name="Thiergart T."/>
            <person name="Pickel B."/>
            <person name="Atanasova L."/>
            <person name="Karlsson M."/>
            <person name="Huettel B."/>
            <person name="Barry K.W."/>
            <person name="Haridas S."/>
            <person name="Chen C."/>
            <person name="Bauer D."/>
            <person name="Andreopoulos W."/>
            <person name="Pangilinan J."/>
            <person name="LaButti K."/>
            <person name="Riley R."/>
            <person name="Lipzen A."/>
            <person name="Clum A."/>
            <person name="Drula E."/>
            <person name="Henrissat B."/>
            <person name="Kohler A."/>
            <person name="Grigoriev I.V."/>
            <person name="Martin F.M."/>
            <person name="Hacquard S."/>
        </authorList>
    </citation>
    <scope>NUCLEOTIDE SEQUENCE</scope>
    <source>
        <strain evidence="2">MPI-SDFR-AT-0117</strain>
    </source>
</reference>
<dbReference type="EMBL" id="JAGSXJ010000001">
    <property type="protein sequence ID" value="KAH6697476.1"/>
    <property type="molecule type" value="Genomic_DNA"/>
</dbReference>
<protein>
    <submittedName>
        <fullName evidence="2">Uncharacterized protein</fullName>
    </submittedName>
</protein>
<comment type="caution">
    <text evidence="2">The sequence shown here is derived from an EMBL/GenBank/DDBJ whole genome shotgun (WGS) entry which is preliminary data.</text>
</comment>
<feature type="region of interest" description="Disordered" evidence="1">
    <location>
        <begin position="224"/>
        <end position="265"/>
    </location>
</feature>
<organism evidence="2 3">
    <name type="scientific">Plectosphaerella plurivora</name>
    <dbReference type="NCBI Taxonomy" id="936078"/>
    <lineage>
        <taxon>Eukaryota</taxon>
        <taxon>Fungi</taxon>
        <taxon>Dikarya</taxon>
        <taxon>Ascomycota</taxon>
        <taxon>Pezizomycotina</taxon>
        <taxon>Sordariomycetes</taxon>
        <taxon>Hypocreomycetidae</taxon>
        <taxon>Glomerellales</taxon>
        <taxon>Plectosphaerellaceae</taxon>
        <taxon>Plectosphaerella</taxon>
    </lineage>
</organism>
<feature type="compositionally biased region" description="Polar residues" evidence="1">
    <location>
        <begin position="1"/>
        <end position="12"/>
    </location>
</feature>
<evidence type="ECO:0000256" key="1">
    <source>
        <dbReference type="SAM" id="MobiDB-lite"/>
    </source>
</evidence>
<keyword evidence="3" id="KW-1185">Reference proteome</keyword>
<evidence type="ECO:0000313" key="2">
    <source>
        <dbReference type="EMBL" id="KAH6697476.1"/>
    </source>
</evidence>
<feature type="compositionally biased region" description="Acidic residues" evidence="1">
    <location>
        <begin position="74"/>
        <end position="86"/>
    </location>
</feature>
<feature type="compositionally biased region" description="Acidic residues" evidence="1">
    <location>
        <begin position="237"/>
        <end position="264"/>
    </location>
</feature>
<accession>A0A9P8VPR5</accession>
<evidence type="ECO:0000313" key="3">
    <source>
        <dbReference type="Proteomes" id="UP000770015"/>
    </source>
</evidence>
<sequence>MSEVATNANDTRYTICDFDNTGNHPDPMDEVESDNETDSDNDASSLIKSFISADGPVDDFITDNNPNADVKPDLEDDVNDDDDANSDGDASSLADSVLSAESVGESVTTASSAANPLIVEALSQYVLILMDQDDVVTICRTVLTGRQMSTRRFQRNFRRLLSGLGEDLVGEANKPEERVAGTWMRKRASYIAREFEERVNPELPQKLDLSSKIGKSHKVEEYLRTLHNPDSGKQDGGNDDDDEHDEDNDDDGDDDEDGDVEDIYDGPQTLDAVKRFVINSQAFVQFRAKLHTFIFPTFHSKLQDLINSYKHDSFSPKETGARHARS</sequence>